<keyword evidence="1" id="KW-1133">Transmembrane helix</keyword>
<accession>A0ABP9AHE9</accession>
<keyword evidence="1" id="KW-0812">Transmembrane</keyword>
<evidence type="ECO:0000313" key="3">
    <source>
        <dbReference type="Proteomes" id="UP001500928"/>
    </source>
</evidence>
<feature type="transmembrane region" description="Helical" evidence="1">
    <location>
        <begin position="40"/>
        <end position="60"/>
    </location>
</feature>
<dbReference type="InterPro" id="IPR025327">
    <property type="entry name" value="DUF4233"/>
</dbReference>
<protein>
    <recommendedName>
        <fullName evidence="4">DUF4233 domain-containing protein</fullName>
    </recommendedName>
</protein>
<name>A0ABP9AHE9_9PSEU</name>
<feature type="transmembrane region" description="Helical" evidence="1">
    <location>
        <begin position="89"/>
        <end position="106"/>
    </location>
</feature>
<reference evidence="3" key="1">
    <citation type="journal article" date="2019" name="Int. J. Syst. Evol. Microbiol.">
        <title>The Global Catalogue of Microorganisms (GCM) 10K type strain sequencing project: providing services to taxonomists for standard genome sequencing and annotation.</title>
        <authorList>
            <consortium name="The Broad Institute Genomics Platform"/>
            <consortium name="The Broad Institute Genome Sequencing Center for Infectious Disease"/>
            <person name="Wu L."/>
            <person name="Ma J."/>
        </authorList>
    </citation>
    <scope>NUCLEOTIDE SEQUENCE [LARGE SCALE GENOMIC DNA]</scope>
    <source>
        <strain evidence="3">JCM 17979</strain>
    </source>
</reference>
<gene>
    <name evidence="2" type="ORF">GCM10023200_12530</name>
</gene>
<evidence type="ECO:0000313" key="2">
    <source>
        <dbReference type="EMBL" id="GAA4780771.1"/>
    </source>
</evidence>
<evidence type="ECO:0008006" key="4">
    <source>
        <dbReference type="Google" id="ProtNLM"/>
    </source>
</evidence>
<feature type="transmembrane region" description="Helical" evidence="1">
    <location>
        <begin position="12"/>
        <end position="34"/>
    </location>
</feature>
<evidence type="ECO:0000256" key="1">
    <source>
        <dbReference type="SAM" id="Phobius"/>
    </source>
</evidence>
<organism evidence="2 3">
    <name type="scientific">Actinomycetospora chlora</name>
    <dbReference type="NCBI Taxonomy" id="663608"/>
    <lineage>
        <taxon>Bacteria</taxon>
        <taxon>Bacillati</taxon>
        <taxon>Actinomycetota</taxon>
        <taxon>Actinomycetes</taxon>
        <taxon>Pseudonocardiales</taxon>
        <taxon>Pseudonocardiaceae</taxon>
        <taxon>Actinomycetospora</taxon>
    </lineage>
</organism>
<dbReference type="Proteomes" id="UP001500928">
    <property type="component" value="Unassembled WGS sequence"/>
</dbReference>
<keyword evidence="1" id="KW-0472">Membrane</keyword>
<proteinExistence type="predicted"/>
<dbReference type="Pfam" id="PF14017">
    <property type="entry name" value="DUF4233"/>
    <property type="match status" value="1"/>
</dbReference>
<dbReference type="EMBL" id="BAABHO010000007">
    <property type="protein sequence ID" value="GAA4780771.1"/>
    <property type="molecule type" value="Genomic_DNA"/>
</dbReference>
<comment type="caution">
    <text evidence="2">The sequence shown here is derived from an EMBL/GenBank/DDBJ whole genome shotgun (WGS) entry which is preliminary data.</text>
</comment>
<dbReference type="RefSeq" id="WP_345411916.1">
    <property type="nucleotide sequence ID" value="NZ_BAABHO010000007.1"/>
</dbReference>
<keyword evidence="3" id="KW-1185">Reference proteome</keyword>
<sequence>MTDYVADAKKAFRGPASAALSMEILLLPLSLIIMDKLEGGLTAVKITWVVVVTLGMIVAIARFSKPWALPLALALQVLVLLGWVVSPSLGVFGLVFCLVWAGMLWMRHEVLRRRAQWGAGPG</sequence>